<keyword evidence="3 8" id="KW-0862">Zinc</keyword>
<dbReference type="EMBL" id="KB007836">
    <property type="protein sequence ID" value="ELR24198.1"/>
    <property type="molecule type" value="Genomic_DNA"/>
</dbReference>
<protein>
    <recommendedName>
        <fullName evidence="7">Cysteine-rich protein 1</fullName>
    </recommendedName>
</protein>
<keyword evidence="1" id="KW-0488">Methylation</keyword>
<dbReference type="CDD" id="cd09401">
    <property type="entry name" value="LIM_TLP_like"/>
    <property type="match status" value="1"/>
</dbReference>
<dbReference type="Gene3D" id="2.10.110.10">
    <property type="entry name" value="Cysteine Rich Protein"/>
    <property type="match status" value="1"/>
</dbReference>
<evidence type="ECO:0000256" key="8">
    <source>
        <dbReference type="PROSITE-ProRule" id="PRU00125"/>
    </source>
</evidence>
<dbReference type="AlphaFoldDB" id="L8HHL9"/>
<dbReference type="FunFam" id="2.10.110.10:FF:000054">
    <property type="entry name" value="Cysteine-rich protein 1"/>
    <property type="match status" value="1"/>
</dbReference>
<evidence type="ECO:0000256" key="9">
    <source>
        <dbReference type="SAM" id="MobiDB-lite"/>
    </source>
</evidence>
<evidence type="ECO:0000256" key="6">
    <source>
        <dbReference type="ARBA" id="ARBA00055254"/>
    </source>
</evidence>
<dbReference type="KEGG" id="acan:ACA1_376720"/>
<keyword evidence="5 8" id="KW-0440">LIM domain</keyword>
<evidence type="ECO:0000256" key="2">
    <source>
        <dbReference type="ARBA" id="ARBA00022723"/>
    </source>
</evidence>
<dbReference type="RefSeq" id="XP_004353726.1">
    <property type="nucleotide sequence ID" value="XM_004353674.1"/>
</dbReference>
<organism evidence="11 12">
    <name type="scientific">Acanthamoeba castellanii (strain ATCC 30010 / Neff)</name>
    <dbReference type="NCBI Taxonomy" id="1257118"/>
    <lineage>
        <taxon>Eukaryota</taxon>
        <taxon>Amoebozoa</taxon>
        <taxon>Discosea</taxon>
        <taxon>Longamoebia</taxon>
        <taxon>Centramoebida</taxon>
        <taxon>Acanthamoebidae</taxon>
        <taxon>Acanthamoeba</taxon>
    </lineage>
</organism>
<dbReference type="GeneID" id="14925208"/>
<evidence type="ECO:0000256" key="3">
    <source>
        <dbReference type="ARBA" id="ARBA00022833"/>
    </source>
</evidence>
<comment type="function">
    <text evidence="6">Seems to have a role in zinc absorption and may function as an intracellular zinc transport protein.</text>
</comment>
<dbReference type="PANTHER" id="PTHR46074">
    <property type="entry name" value="CYSTEINE-RICH PROTEIN CRIP FAMILY MEMBER"/>
    <property type="match status" value="1"/>
</dbReference>
<keyword evidence="2 8" id="KW-0479">Metal-binding</keyword>
<reference evidence="11 12" key="1">
    <citation type="journal article" date="2013" name="Genome Biol.">
        <title>Genome of Acanthamoeba castellanii highlights extensive lateral gene transfer and early evolution of tyrosine kinase signaling.</title>
        <authorList>
            <person name="Clarke M."/>
            <person name="Lohan A.J."/>
            <person name="Liu B."/>
            <person name="Lagkouvardos I."/>
            <person name="Roy S."/>
            <person name="Zafar N."/>
            <person name="Bertelli C."/>
            <person name="Schilde C."/>
            <person name="Kianianmomeni A."/>
            <person name="Burglin T.R."/>
            <person name="Frech C."/>
            <person name="Turcotte B."/>
            <person name="Kopec K.O."/>
            <person name="Synnott J.M."/>
            <person name="Choo C."/>
            <person name="Paponov I."/>
            <person name="Finkler A."/>
            <person name="Soon Heng Tan C."/>
            <person name="Hutchins A.P."/>
            <person name="Weinmeier T."/>
            <person name="Rattei T."/>
            <person name="Chu J.S."/>
            <person name="Gimenez G."/>
            <person name="Irimia M."/>
            <person name="Rigden D.J."/>
            <person name="Fitzpatrick D.A."/>
            <person name="Lorenzo-Morales J."/>
            <person name="Bateman A."/>
            <person name="Chiu C.H."/>
            <person name="Tang P."/>
            <person name="Hegemann P."/>
            <person name="Fromm H."/>
            <person name="Raoult D."/>
            <person name="Greub G."/>
            <person name="Miranda-Saavedra D."/>
            <person name="Chen N."/>
            <person name="Nash P."/>
            <person name="Ginger M.L."/>
            <person name="Horn M."/>
            <person name="Schaap P."/>
            <person name="Caler L."/>
            <person name="Loftus B."/>
        </authorList>
    </citation>
    <scope>NUCLEOTIDE SEQUENCE [LARGE SCALE GENOMIC DNA]</scope>
    <source>
        <strain evidence="11 12">Neff</strain>
    </source>
</reference>
<accession>L8HHL9</accession>
<keyword evidence="4" id="KW-0007">Acetylation</keyword>
<dbReference type="PROSITE" id="PS50023">
    <property type="entry name" value="LIM_DOMAIN_2"/>
    <property type="match status" value="1"/>
</dbReference>
<dbReference type="SMART" id="SM00132">
    <property type="entry name" value="LIM"/>
    <property type="match status" value="1"/>
</dbReference>
<feature type="domain" description="LIM zinc-binding" evidence="10">
    <location>
        <begin position="2"/>
        <end position="62"/>
    </location>
</feature>
<evidence type="ECO:0000256" key="7">
    <source>
        <dbReference type="ARBA" id="ARBA00072537"/>
    </source>
</evidence>
<dbReference type="Pfam" id="PF00412">
    <property type="entry name" value="LIM"/>
    <property type="match status" value="1"/>
</dbReference>
<feature type="region of interest" description="Disordered" evidence="9">
    <location>
        <begin position="82"/>
        <end position="105"/>
    </location>
</feature>
<sequence length="136" mass="13775">MSKCPTCSKTVYFAERVSALGRDYHRLCLKCKQCTKALQPGQFAENNGSLYCKPCYSSVIGLKGYGFGNSIDSHVSGGAAGKVQHSAPVSSGGSGGYATRAADPAPAPSGGGGKFCSQCGSRAAGGKFCSECGSAL</sequence>
<gene>
    <name evidence="11" type="ORF">ACA1_376720</name>
</gene>
<evidence type="ECO:0000256" key="1">
    <source>
        <dbReference type="ARBA" id="ARBA00022481"/>
    </source>
</evidence>
<dbReference type="SUPFAM" id="SSF57716">
    <property type="entry name" value="Glucocorticoid receptor-like (DNA-binding domain)"/>
    <property type="match status" value="2"/>
</dbReference>
<proteinExistence type="predicted"/>
<evidence type="ECO:0000259" key="10">
    <source>
        <dbReference type="PROSITE" id="PS50023"/>
    </source>
</evidence>
<evidence type="ECO:0000256" key="5">
    <source>
        <dbReference type="ARBA" id="ARBA00023038"/>
    </source>
</evidence>
<dbReference type="InterPro" id="IPR001781">
    <property type="entry name" value="Znf_LIM"/>
</dbReference>
<dbReference type="VEuPathDB" id="AmoebaDB:ACA1_376720"/>
<evidence type="ECO:0000313" key="12">
    <source>
        <dbReference type="Proteomes" id="UP000011083"/>
    </source>
</evidence>
<evidence type="ECO:0000313" key="11">
    <source>
        <dbReference type="EMBL" id="ELR24198.1"/>
    </source>
</evidence>
<dbReference type="PROSITE" id="PS00478">
    <property type="entry name" value="LIM_DOMAIN_1"/>
    <property type="match status" value="1"/>
</dbReference>
<dbReference type="PANTHER" id="PTHR46074:SF5">
    <property type="entry name" value="LIM DOMAIN-CONTAINING PROTEIN C"/>
    <property type="match status" value="1"/>
</dbReference>
<keyword evidence="12" id="KW-1185">Reference proteome</keyword>
<dbReference type="OMA" id="YCANCHA"/>
<dbReference type="Proteomes" id="UP000011083">
    <property type="component" value="Unassembled WGS sequence"/>
</dbReference>
<dbReference type="OrthoDB" id="25654at2759"/>
<evidence type="ECO:0000256" key="4">
    <source>
        <dbReference type="ARBA" id="ARBA00022990"/>
    </source>
</evidence>
<dbReference type="GO" id="GO:0046872">
    <property type="term" value="F:metal ion binding"/>
    <property type="evidence" value="ECO:0007669"/>
    <property type="project" value="UniProtKB-KW"/>
</dbReference>
<name>L8HHL9_ACACF</name>